<organism evidence="3 4">
    <name type="scientific">Lithocarpus litseifolius</name>
    <dbReference type="NCBI Taxonomy" id="425828"/>
    <lineage>
        <taxon>Eukaryota</taxon>
        <taxon>Viridiplantae</taxon>
        <taxon>Streptophyta</taxon>
        <taxon>Embryophyta</taxon>
        <taxon>Tracheophyta</taxon>
        <taxon>Spermatophyta</taxon>
        <taxon>Magnoliopsida</taxon>
        <taxon>eudicotyledons</taxon>
        <taxon>Gunneridae</taxon>
        <taxon>Pentapetalae</taxon>
        <taxon>rosids</taxon>
        <taxon>fabids</taxon>
        <taxon>Fagales</taxon>
        <taxon>Fagaceae</taxon>
        <taxon>Lithocarpus</taxon>
    </lineage>
</organism>
<dbReference type="Gene3D" id="3.30.420.10">
    <property type="entry name" value="Ribonuclease H-like superfamily/Ribonuclease H"/>
    <property type="match status" value="1"/>
</dbReference>
<name>A0AAW2DG83_9ROSI</name>
<dbReference type="Gene3D" id="3.60.10.10">
    <property type="entry name" value="Endonuclease/exonuclease/phosphatase"/>
    <property type="match status" value="1"/>
</dbReference>
<dbReference type="CDD" id="cd06222">
    <property type="entry name" value="RNase_H_like"/>
    <property type="match status" value="1"/>
</dbReference>
<dbReference type="InterPro" id="IPR052929">
    <property type="entry name" value="RNase_H-like_EbsB-rel"/>
</dbReference>
<dbReference type="InterPro" id="IPR002156">
    <property type="entry name" value="RNaseH_domain"/>
</dbReference>
<comment type="caution">
    <text evidence="3">The sequence shown here is derived from an EMBL/GenBank/DDBJ whole genome shotgun (WGS) entry which is preliminary data.</text>
</comment>
<proteinExistence type="predicted"/>
<reference evidence="3 4" key="1">
    <citation type="submission" date="2024-01" db="EMBL/GenBank/DDBJ databases">
        <title>A telomere-to-telomere, gap-free genome of sweet tea (Lithocarpus litseifolius).</title>
        <authorList>
            <person name="Zhou J."/>
        </authorList>
    </citation>
    <scope>NUCLEOTIDE SEQUENCE [LARGE SCALE GENOMIC DNA]</scope>
    <source>
        <strain evidence="3">Zhou-2022a</strain>
        <tissue evidence="3">Leaf</tissue>
    </source>
</reference>
<feature type="compositionally biased region" description="Polar residues" evidence="1">
    <location>
        <begin position="40"/>
        <end position="51"/>
    </location>
</feature>
<keyword evidence="4" id="KW-1185">Reference proteome</keyword>
<dbReference type="AlphaFoldDB" id="A0AAW2DG83"/>
<accession>A0AAW2DG83</accession>
<dbReference type="SUPFAM" id="SSF56219">
    <property type="entry name" value="DNase I-like"/>
    <property type="match status" value="1"/>
</dbReference>
<evidence type="ECO:0000256" key="1">
    <source>
        <dbReference type="SAM" id="MobiDB-lite"/>
    </source>
</evidence>
<evidence type="ECO:0000259" key="2">
    <source>
        <dbReference type="Pfam" id="PF13456"/>
    </source>
</evidence>
<dbReference type="SUPFAM" id="SSF53098">
    <property type="entry name" value="Ribonuclease H-like"/>
    <property type="match status" value="1"/>
</dbReference>
<dbReference type="PANTHER" id="PTHR47074">
    <property type="entry name" value="BNAC02G40300D PROTEIN"/>
    <property type="match status" value="1"/>
</dbReference>
<dbReference type="InterPro" id="IPR036397">
    <property type="entry name" value="RNaseH_sf"/>
</dbReference>
<feature type="region of interest" description="Disordered" evidence="1">
    <location>
        <begin position="21"/>
        <end position="51"/>
    </location>
</feature>
<sequence length="726" mass="82635">MMHTTKESFENFSRKISAHEVFPQQRSPSSWDSPSRAVSPKNSPTPHTFSKNHIDAIINKGKEDAWRFTGFYGEPVTHNRFESWDMLRQLNNRLNLPWICAGDFNEIVRSSEKLQGSNRSQAQMQLFRDVIDECGFIDLGFVGSPYTWIHHLSSDSSDHCPLWIILDGLEVASVPKLFRFEEMWLLDLGCSNVVEAMWSSDIKADLSNKVIRKIEKCGKELQRWNMDHFGNVRKELAKKRKLLVEAKKEAWRSGVNHRIRELKREISKLMDKENRMWFQRSKALWATNGDKNSKFFHSRATQRKRKNSILRIRDANGGWNSNPEDIAQCLIAFFQDLFSSANLQQNDATTNSIHRVISDEMNAQLSSEFNAWEVHQAIKQMTPLKAPGPDGMEILINAVVQTIPTYTMSCFKLPLELCTEIESLIRKFWWRQKGDRRKVHWVKWEALCQAKSEGGMGFKDLGFFIDALLAKQAWRLLHHKESIFYQVFKAKFVPNCSIMEAPDCSSGSYAWHSILRGRDVLLKGARWRVGNGQYSVRSGYRFLAKENSTNPANASPIPYGEIWKLIWSLAVLNKTVAILHAPPQRIWSPPPAQTWKVNFDGVTFKDIGKAGIGVVIRDSQGQAMASLSEQIHLPFSSDMVEALAAARAISFALEIVCSPFILEGDSELVIKTLCSEERSLASCHILESAKALTEANCISFSHVRCIGNSVANNLAKHARHVSSYTV</sequence>
<dbReference type="PANTHER" id="PTHR47074:SF48">
    <property type="entry name" value="POLYNUCLEOTIDYL TRANSFERASE, RIBONUCLEASE H-LIKE SUPERFAMILY PROTEIN"/>
    <property type="match status" value="1"/>
</dbReference>
<evidence type="ECO:0000313" key="3">
    <source>
        <dbReference type="EMBL" id="KAL0009461.1"/>
    </source>
</evidence>
<dbReference type="Proteomes" id="UP001459277">
    <property type="component" value="Unassembled WGS sequence"/>
</dbReference>
<protein>
    <recommendedName>
        <fullName evidence="2">RNase H type-1 domain-containing protein</fullName>
    </recommendedName>
</protein>
<evidence type="ECO:0000313" key="4">
    <source>
        <dbReference type="Proteomes" id="UP001459277"/>
    </source>
</evidence>
<gene>
    <name evidence="3" type="ORF">SO802_010963</name>
</gene>
<dbReference type="InterPro" id="IPR036691">
    <property type="entry name" value="Endo/exonu/phosph_ase_sf"/>
</dbReference>
<dbReference type="GO" id="GO:0004523">
    <property type="term" value="F:RNA-DNA hybrid ribonuclease activity"/>
    <property type="evidence" value="ECO:0007669"/>
    <property type="project" value="InterPro"/>
</dbReference>
<dbReference type="InterPro" id="IPR044730">
    <property type="entry name" value="RNase_H-like_dom_plant"/>
</dbReference>
<dbReference type="EMBL" id="JAZDWU010000003">
    <property type="protein sequence ID" value="KAL0009461.1"/>
    <property type="molecule type" value="Genomic_DNA"/>
</dbReference>
<dbReference type="Pfam" id="PF13456">
    <property type="entry name" value="RVT_3"/>
    <property type="match status" value="1"/>
</dbReference>
<dbReference type="InterPro" id="IPR012337">
    <property type="entry name" value="RNaseH-like_sf"/>
</dbReference>
<feature type="compositionally biased region" description="Polar residues" evidence="1">
    <location>
        <begin position="24"/>
        <end position="33"/>
    </location>
</feature>
<feature type="domain" description="RNase H type-1" evidence="2">
    <location>
        <begin position="598"/>
        <end position="718"/>
    </location>
</feature>
<dbReference type="GO" id="GO:0003676">
    <property type="term" value="F:nucleic acid binding"/>
    <property type="evidence" value="ECO:0007669"/>
    <property type="project" value="InterPro"/>
</dbReference>